<dbReference type="GO" id="GO:0005634">
    <property type="term" value="C:nucleus"/>
    <property type="evidence" value="ECO:0007669"/>
    <property type="project" value="UniProtKB-SubCell"/>
</dbReference>
<dbReference type="AlphaFoldDB" id="A0A914ZXW9"/>
<dbReference type="PRINTS" id="PR00686">
    <property type="entry name" value="TIFACTORIID"/>
</dbReference>
<dbReference type="InterPro" id="IPR015445">
    <property type="entry name" value="TBP-like"/>
</dbReference>
<dbReference type="WBParaSite" id="PgE029_g004_t01">
    <property type="protein sequence ID" value="PgE029_g004_t01"/>
    <property type="gene ID" value="PgE029_g004"/>
</dbReference>
<evidence type="ECO:0000256" key="7">
    <source>
        <dbReference type="ARBA" id="ARBA00023474"/>
    </source>
</evidence>
<dbReference type="SUPFAM" id="SSF55945">
    <property type="entry name" value="TATA-box binding protein-like"/>
    <property type="match status" value="2"/>
</dbReference>
<keyword evidence="5" id="KW-0804">Transcription</keyword>
<evidence type="ECO:0000256" key="1">
    <source>
        <dbReference type="ARBA" id="ARBA00004123"/>
    </source>
</evidence>
<evidence type="ECO:0000256" key="5">
    <source>
        <dbReference type="ARBA" id="ARBA00023163"/>
    </source>
</evidence>
<dbReference type="Gene3D" id="3.30.310.10">
    <property type="entry name" value="TATA-Binding Protein"/>
    <property type="match status" value="2"/>
</dbReference>
<organism evidence="9 10">
    <name type="scientific">Parascaris univalens</name>
    <name type="common">Nematode worm</name>
    <dbReference type="NCBI Taxonomy" id="6257"/>
    <lineage>
        <taxon>Eukaryota</taxon>
        <taxon>Metazoa</taxon>
        <taxon>Ecdysozoa</taxon>
        <taxon>Nematoda</taxon>
        <taxon>Chromadorea</taxon>
        <taxon>Rhabditida</taxon>
        <taxon>Spirurina</taxon>
        <taxon>Ascaridomorpha</taxon>
        <taxon>Ascaridoidea</taxon>
        <taxon>Ascarididae</taxon>
        <taxon>Parascaris</taxon>
    </lineage>
</organism>
<evidence type="ECO:0000313" key="9">
    <source>
        <dbReference type="Proteomes" id="UP000887569"/>
    </source>
</evidence>
<evidence type="ECO:0000256" key="4">
    <source>
        <dbReference type="ARBA" id="ARBA00023125"/>
    </source>
</evidence>
<keyword evidence="6" id="KW-0539">Nucleus</keyword>
<reference evidence="10" key="1">
    <citation type="submission" date="2022-11" db="UniProtKB">
        <authorList>
            <consortium name="WormBaseParasite"/>
        </authorList>
    </citation>
    <scope>IDENTIFICATION</scope>
</reference>
<dbReference type="CDD" id="cd04517">
    <property type="entry name" value="TLF"/>
    <property type="match status" value="1"/>
</dbReference>
<comment type="similarity">
    <text evidence="2">Belongs to the TBP family.</text>
</comment>
<keyword evidence="4" id="KW-0238">DNA-binding</keyword>
<keyword evidence="9" id="KW-1185">Reference proteome</keyword>
<dbReference type="InterPro" id="IPR000814">
    <property type="entry name" value="TBP"/>
</dbReference>
<protein>
    <recommendedName>
        <fullName evidence="7">TATA box-binding protein-like 1</fullName>
    </recommendedName>
    <alternativeName>
        <fullName evidence="8">TBP-like factor</fullName>
    </alternativeName>
</protein>
<dbReference type="GO" id="GO:0003677">
    <property type="term" value="F:DNA binding"/>
    <property type="evidence" value="ECO:0007669"/>
    <property type="project" value="UniProtKB-KW"/>
</dbReference>
<evidence type="ECO:0000313" key="10">
    <source>
        <dbReference type="WBParaSite" id="PgE029_g004_t01"/>
    </source>
</evidence>
<dbReference type="PANTHER" id="PTHR10126">
    <property type="entry name" value="TATA-BOX BINDING PROTEIN"/>
    <property type="match status" value="1"/>
</dbReference>
<keyword evidence="3" id="KW-0805">Transcription regulation</keyword>
<dbReference type="InterPro" id="IPR012295">
    <property type="entry name" value="TBP_dom_sf"/>
</dbReference>
<evidence type="ECO:0000256" key="2">
    <source>
        <dbReference type="ARBA" id="ARBA00005560"/>
    </source>
</evidence>
<name>A0A914ZXW9_PARUN</name>
<proteinExistence type="inferred from homology"/>
<dbReference type="Proteomes" id="UP000887569">
    <property type="component" value="Unplaced"/>
</dbReference>
<dbReference type="GO" id="GO:0006352">
    <property type="term" value="P:DNA-templated transcription initiation"/>
    <property type="evidence" value="ECO:0007669"/>
    <property type="project" value="InterPro"/>
</dbReference>
<dbReference type="Pfam" id="PF00352">
    <property type="entry name" value="TBP"/>
    <property type="match status" value="2"/>
</dbReference>
<evidence type="ECO:0000256" key="8">
    <source>
        <dbReference type="ARBA" id="ARBA00033173"/>
    </source>
</evidence>
<dbReference type="FunFam" id="3.30.310.10:FF:000009">
    <property type="entry name" value="TatA box-binding protein-like protein 1"/>
    <property type="match status" value="1"/>
</dbReference>
<evidence type="ECO:0000256" key="6">
    <source>
        <dbReference type="ARBA" id="ARBA00023242"/>
    </source>
</evidence>
<comment type="subcellular location">
    <subcellularLocation>
        <location evidence="1">Nucleus</location>
    </subcellularLocation>
</comment>
<accession>A0A914ZXW9</accession>
<evidence type="ECO:0000256" key="3">
    <source>
        <dbReference type="ARBA" id="ARBA00023015"/>
    </source>
</evidence>
<sequence length="295" mass="33426">GSCCVRFVRLAQFRRGWSCGVWGMDNCRVSLLKSGVLSYEDQQNAEGKICVEIRNVVCTYALPLHIDLHRVAVKCGNVTLDQGRSVLLKQKRNPLCYVKIYNSGKVYIVGCRSEEECKRAARGIARMVQKGMGKEGQIIRMRNYRICNILATCNMPFGIKIEEMARKYPKNCDYEPELSVGLVWRSADPKATLRIHTTGSITVTGARSEADVVNAIKGIYPLVVQYQSALRLREAVPENCQRPISRKRYTSRNCDLVFNDAQEYQHLVIKQHEQDGQQLSDLVSSDACFIHKSQE</sequence>